<dbReference type="AlphaFoldDB" id="E6PSP3"/>
<reference evidence="2" key="1">
    <citation type="submission" date="2009-10" db="EMBL/GenBank/DDBJ databases">
        <title>Diversity of trophic interactions inside an arsenic-rich microbial ecosystem.</title>
        <authorList>
            <person name="Bertin P.N."/>
            <person name="Heinrich-Salmeron A."/>
            <person name="Pelletier E."/>
            <person name="Goulhen-Chollet F."/>
            <person name="Arsene-Ploetze F."/>
            <person name="Gallien S."/>
            <person name="Calteau A."/>
            <person name="Vallenet D."/>
            <person name="Casiot C."/>
            <person name="Chane-Woon-Ming B."/>
            <person name="Giloteaux L."/>
            <person name="Barakat M."/>
            <person name="Bonnefoy V."/>
            <person name="Bruneel O."/>
            <person name="Chandler M."/>
            <person name="Cleiss J."/>
            <person name="Duran R."/>
            <person name="Elbaz-Poulichet F."/>
            <person name="Fonknechten N."/>
            <person name="Lauga B."/>
            <person name="Mornico D."/>
            <person name="Ortet P."/>
            <person name="Schaeffer C."/>
            <person name="Siguier P."/>
            <person name="Alexander Thil Smith A."/>
            <person name="Van Dorsselaer A."/>
            <person name="Weissenbach J."/>
            <person name="Medigue C."/>
            <person name="Le Paslier D."/>
        </authorList>
    </citation>
    <scope>NUCLEOTIDE SEQUENCE</scope>
</reference>
<comment type="caution">
    <text evidence="2">The sequence shown here is derived from an EMBL/GenBank/DDBJ whole genome shotgun (WGS) entry which is preliminary data.</text>
</comment>
<feature type="compositionally biased region" description="Basic residues" evidence="1">
    <location>
        <begin position="123"/>
        <end position="133"/>
    </location>
</feature>
<proteinExistence type="predicted"/>
<dbReference type="EMBL" id="CABM01000048">
    <property type="protein sequence ID" value="CBH97950.1"/>
    <property type="molecule type" value="Genomic_DNA"/>
</dbReference>
<name>E6PSP3_9ZZZZ</name>
<protein>
    <submittedName>
        <fullName evidence="2">Uncharacterized protein</fullName>
    </submittedName>
</protein>
<sequence length="133" mass="13392">MAVPGTVMSIFWTYNVGTKNGHAPLLASAGEPRPCPGCAGACLQWVRGGVHGVGAACVRRPAVGLAAVDSVMHRQGDAFGPRCCGFAPSPDGSQPFGAASLSQGIGVSAADNTKSKAMPGCARHPRRRPAAPG</sequence>
<accession>E6PSP3</accession>
<organism evidence="2">
    <name type="scientific">mine drainage metagenome</name>
    <dbReference type="NCBI Taxonomy" id="410659"/>
    <lineage>
        <taxon>unclassified sequences</taxon>
        <taxon>metagenomes</taxon>
        <taxon>ecological metagenomes</taxon>
    </lineage>
</organism>
<gene>
    <name evidence="2" type="ORF">CARN2_3426</name>
</gene>
<evidence type="ECO:0000313" key="2">
    <source>
        <dbReference type="EMBL" id="CBH97950.1"/>
    </source>
</evidence>
<feature type="region of interest" description="Disordered" evidence="1">
    <location>
        <begin position="108"/>
        <end position="133"/>
    </location>
</feature>
<evidence type="ECO:0000256" key="1">
    <source>
        <dbReference type="SAM" id="MobiDB-lite"/>
    </source>
</evidence>